<proteinExistence type="predicted"/>
<reference evidence="1 2" key="1">
    <citation type="submission" date="2017-11" db="EMBL/GenBank/DDBJ databases">
        <title>De-novo sequencing of pomegranate (Punica granatum L.) genome.</title>
        <authorList>
            <person name="Akparov Z."/>
            <person name="Amiraslanov A."/>
            <person name="Hajiyeva S."/>
            <person name="Abbasov M."/>
            <person name="Kaur K."/>
            <person name="Hamwieh A."/>
            <person name="Solovyev V."/>
            <person name="Salamov A."/>
            <person name="Braich B."/>
            <person name="Kosarev P."/>
            <person name="Mahmoud A."/>
            <person name="Hajiyev E."/>
            <person name="Babayeva S."/>
            <person name="Izzatullayeva V."/>
            <person name="Mammadov A."/>
            <person name="Mammadov A."/>
            <person name="Sharifova S."/>
            <person name="Ojaghi J."/>
            <person name="Eynullazada K."/>
            <person name="Bayramov B."/>
            <person name="Abdulazimova A."/>
            <person name="Shahmuradov I."/>
        </authorList>
    </citation>
    <scope>NUCLEOTIDE SEQUENCE [LARGE SCALE GENOMIC DNA]</scope>
    <source>
        <strain evidence="2">cv. AG2017</strain>
        <tissue evidence="1">Leaf</tissue>
    </source>
</reference>
<accession>A0A2I0L9E0</accession>
<evidence type="ECO:0000313" key="2">
    <source>
        <dbReference type="Proteomes" id="UP000233551"/>
    </source>
</evidence>
<comment type="caution">
    <text evidence="1">The sequence shown here is derived from an EMBL/GenBank/DDBJ whole genome shotgun (WGS) entry which is preliminary data.</text>
</comment>
<keyword evidence="2" id="KW-1185">Reference proteome</keyword>
<name>A0A2I0L9E0_PUNGR</name>
<gene>
    <name evidence="1" type="ORF">CRG98_002327</name>
</gene>
<dbReference type="STRING" id="22663.A0A2I0L9E0"/>
<dbReference type="Proteomes" id="UP000233551">
    <property type="component" value="Unassembled WGS sequence"/>
</dbReference>
<dbReference type="EMBL" id="PGOL01000096">
    <property type="protein sequence ID" value="PKI77280.1"/>
    <property type="molecule type" value="Genomic_DNA"/>
</dbReference>
<evidence type="ECO:0000313" key="1">
    <source>
        <dbReference type="EMBL" id="PKI77280.1"/>
    </source>
</evidence>
<sequence>LQVRLANSLVPLATLEGLLTRASSLSCTAISPGHLARASCNLVGSANLWKFTFLHRNFAEPPPSCLLQPCRVCSPVRVYFTTQQDRRATSLVPLATLAGPLTRVTLLSCTASSPSHLARAFCNLARSANPCEFTFQHRMFAEPPRSCLLQPWKQVRRATSLVPFATLPGLLTRASLLSCTASSPSHLARAFCNLARSANPCEFTFLHSKFAEPPRSCLLQPCQQVRRATSLVPFATLPGLLTRASLLSCTASSPSHLARAFCNLARSANPCEFTFLHSKFAEPPRSCLLQPCQQVRRATSLVPFATLPGLLTRASLLSCTASSPSHLARAFCNLARSANPCEFTFLHSKFAEPPRSCLLQPCQQVRRATSLVPFATLPGLLTRASLLSCTASSPSHLARAFCNLARSANPCEFTFLHSKFAEPPRSCLLQPCQQVRRATSLVPFATLPGLLTRASLLSCTASSPSHLARAFCNLARSANPCEFTFLHSKFAEPPRSCLLQPCQQVRRATSLVPFATLPGLLTRASLLSCTASSPSHLARAFCNLARSANPCEFTFLHSKFAEPPRSCLLQPCQQVRRATSLVPFATLPGLLTRASLLSCTASSPSHLARAFCNLARSANPCEFTFLHSKFAEPPRSCLLQPCQQVRRATLLVPLATLPGLLARASLLSSTACSPSHLARASCNLGGSANPCEFTFLHRNFAEPPRSCLLQTCQVCLPVRVYFPAPQLRRATSLVPLANLPGLLTRASLLSCTATSPSHLARASCKLARSAYPCEFTFLHRNFAEPPRSCLLQTCQVCLPVRVYFPAPQLRRATSLVPLANLPGLLTRASLLSCTATSPSHLARASCKLARSAYPCEFTFLHRNFAEPPRSCLLQTCQVCLPVRVYFPAPQLRRATSLVPLANLPGLLTRASLLSCTATSPSHLARASCKLARSAYPCEFTFLHRNFAEPPRSCLLQTCQVCLPVRVYFPAPQLRRATSLVPLANLPGLLTRASLLSCTATSPSHLARASCKLARSAYPCEFTFLHRNFAEPPRSCLLQTCQVCLPVRVYFPAPQLRRATSLVPLANLPGLLTRASLLSCTATSPSHLARASCKLARSAYPCEFTFLHRNFAEPPRSCLLQTCQVCLPVRVYFPAPQLRRATSLVPLATLAGPLTRVCLPVRVYFPAQQVRRATSLVPLATLAGPLTRGSLLSCTASSPSHLARASCNLGGSANPWEFTFLHSKFAEPPRSCLLQTRRGLLTRASLLSCTASSPSHLAHASSNLVGCGNPWEFTFRHRKFTEPPRSCLLQPCRQVRRATLLVPLATLAGPLTRVSLLSCTASSPSQLARASRNLARSANPCEFTFQHRKFAEPPRSCLLQPCWQVRRATLLVPLATLAGPLTRGSLLSCTASSPSQLARASRNLARSANSCEFTFLHSKFAEPPCSCLLQPWRVR</sequence>
<feature type="non-terminal residue" evidence="1">
    <location>
        <position position="1"/>
    </location>
</feature>
<protein>
    <submittedName>
        <fullName evidence="1">Uncharacterized protein</fullName>
    </submittedName>
</protein>
<organism evidence="1 2">
    <name type="scientific">Punica granatum</name>
    <name type="common">Pomegranate</name>
    <dbReference type="NCBI Taxonomy" id="22663"/>
    <lineage>
        <taxon>Eukaryota</taxon>
        <taxon>Viridiplantae</taxon>
        <taxon>Streptophyta</taxon>
        <taxon>Embryophyta</taxon>
        <taxon>Tracheophyta</taxon>
        <taxon>Spermatophyta</taxon>
        <taxon>Magnoliopsida</taxon>
        <taxon>eudicotyledons</taxon>
        <taxon>Gunneridae</taxon>
        <taxon>Pentapetalae</taxon>
        <taxon>rosids</taxon>
        <taxon>malvids</taxon>
        <taxon>Myrtales</taxon>
        <taxon>Lythraceae</taxon>
        <taxon>Punica</taxon>
    </lineage>
</organism>